<gene>
    <name evidence="3" type="ORF">BXZ70DRAFT_134925</name>
</gene>
<dbReference type="EMBL" id="JAEVFJ010000014">
    <property type="protein sequence ID" value="KAH8100902.1"/>
    <property type="molecule type" value="Genomic_DNA"/>
</dbReference>
<evidence type="ECO:0000256" key="1">
    <source>
        <dbReference type="ARBA" id="ARBA00005254"/>
    </source>
</evidence>
<dbReference type="PANTHER" id="PTHR11941">
    <property type="entry name" value="ENOYL-COA HYDRATASE-RELATED"/>
    <property type="match status" value="1"/>
</dbReference>
<accession>A0A8K0XQB5</accession>
<dbReference type="PANTHER" id="PTHR11941:SF75">
    <property type="entry name" value="ENOYL-COA HYDRATASE_ISOMERASE FAMILY PROTEIN"/>
    <property type="match status" value="1"/>
</dbReference>
<name>A0A8K0XQB5_9AGAR</name>
<dbReference type="GO" id="GO:0006635">
    <property type="term" value="P:fatty acid beta-oxidation"/>
    <property type="evidence" value="ECO:0007669"/>
    <property type="project" value="TreeGrafter"/>
</dbReference>
<protein>
    <submittedName>
        <fullName evidence="3">ClpP/crotonase</fullName>
    </submittedName>
</protein>
<dbReference type="SUPFAM" id="SSF52096">
    <property type="entry name" value="ClpP/crotonase"/>
    <property type="match status" value="1"/>
</dbReference>
<keyword evidence="4" id="KW-1185">Reference proteome</keyword>
<dbReference type="GO" id="GO:0004165">
    <property type="term" value="F:delta(3)-delta(2)-enoyl-CoA isomerase activity"/>
    <property type="evidence" value="ECO:0007669"/>
    <property type="project" value="TreeGrafter"/>
</dbReference>
<dbReference type="Gene3D" id="3.90.226.10">
    <property type="entry name" value="2-enoyl-CoA Hydratase, Chain A, domain 1"/>
    <property type="match status" value="1"/>
</dbReference>
<comment type="caution">
    <text evidence="3">The sequence shown here is derived from an EMBL/GenBank/DDBJ whole genome shotgun (WGS) entry which is preliminary data.</text>
</comment>
<proteinExistence type="inferred from homology"/>
<dbReference type="GO" id="GO:0005777">
    <property type="term" value="C:peroxisome"/>
    <property type="evidence" value="ECO:0007669"/>
    <property type="project" value="TreeGrafter"/>
</dbReference>
<evidence type="ECO:0000313" key="4">
    <source>
        <dbReference type="Proteomes" id="UP000813824"/>
    </source>
</evidence>
<evidence type="ECO:0000256" key="2">
    <source>
        <dbReference type="RuleBase" id="RU003707"/>
    </source>
</evidence>
<dbReference type="InterPro" id="IPR001753">
    <property type="entry name" value="Enoyl-CoA_hydra/iso"/>
</dbReference>
<dbReference type="OrthoDB" id="1696280at2759"/>
<reference evidence="3" key="1">
    <citation type="journal article" date="2021" name="New Phytol.">
        <title>Evolutionary innovations through gain and loss of genes in the ectomycorrhizal Boletales.</title>
        <authorList>
            <person name="Wu G."/>
            <person name="Miyauchi S."/>
            <person name="Morin E."/>
            <person name="Kuo A."/>
            <person name="Drula E."/>
            <person name="Varga T."/>
            <person name="Kohler A."/>
            <person name="Feng B."/>
            <person name="Cao Y."/>
            <person name="Lipzen A."/>
            <person name="Daum C."/>
            <person name="Hundley H."/>
            <person name="Pangilinan J."/>
            <person name="Johnson J."/>
            <person name="Barry K."/>
            <person name="LaButti K."/>
            <person name="Ng V."/>
            <person name="Ahrendt S."/>
            <person name="Min B."/>
            <person name="Choi I.G."/>
            <person name="Park H."/>
            <person name="Plett J.M."/>
            <person name="Magnuson J."/>
            <person name="Spatafora J.W."/>
            <person name="Nagy L.G."/>
            <person name="Henrissat B."/>
            <person name="Grigoriev I.V."/>
            <person name="Yang Z.L."/>
            <person name="Xu J."/>
            <person name="Martin F.M."/>
        </authorList>
    </citation>
    <scope>NUCLEOTIDE SEQUENCE</scope>
    <source>
        <strain evidence="3">KKN 215</strain>
    </source>
</reference>
<organism evidence="3 4">
    <name type="scientific">Cristinia sonorae</name>
    <dbReference type="NCBI Taxonomy" id="1940300"/>
    <lineage>
        <taxon>Eukaryota</taxon>
        <taxon>Fungi</taxon>
        <taxon>Dikarya</taxon>
        <taxon>Basidiomycota</taxon>
        <taxon>Agaricomycotina</taxon>
        <taxon>Agaricomycetes</taxon>
        <taxon>Agaricomycetidae</taxon>
        <taxon>Agaricales</taxon>
        <taxon>Pleurotineae</taxon>
        <taxon>Stephanosporaceae</taxon>
        <taxon>Cristinia</taxon>
    </lineage>
</organism>
<dbReference type="InterPro" id="IPR029045">
    <property type="entry name" value="ClpP/crotonase-like_dom_sf"/>
</dbReference>
<dbReference type="AlphaFoldDB" id="A0A8K0XQB5"/>
<dbReference type="Pfam" id="PF00378">
    <property type="entry name" value="ECH_1"/>
    <property type="match status" value="1"/>
</dbReference>
<evidence type="ECO:0000313" key="3">
    <source>
        <dbReference type="EMBL" id="KAH8100902.1"/>
    </source>
</evidence>
<sequence length="280" mass="30509">MAFPLKFPANEKTSLLTVTHPKPSLWVIEMHNGADSRLSTTFLAECLMPALDAVERDWRKGLKVGPATHDAKGKEGGRGALIIVGNRSQDKFFSNGLDFDNLTKQPDYATNFFPVVFNPVMRRLLTYPVPVIAALNGHTFAGGFMLALCCDFRVMVDGKKRNAWLCMNEIHFGAALPASFTALARNKCAGPLGRKIFLEGHRFTPTEALEVGLVDYIAGNSTASVLAKAEEVAAGVEHLAQFGGFGIIKRELYRDVLEISSKDLILSNAVADNEAAKARL</sequence>
<dbReference type="PROSITE" id="PS00166">
    <property type="entry name" value="ENOYL_COA_HYDRATASE"/>
    <property type="match status" value="1"/>
</dbReference>
<dbReference type="Proteomes" id="UP000813824">
    <property type="component" value="Unassembled WGS sequence"/>
</dbReference>
<comment type="similarity">
    <text evidence="1 2">Belongs to the enoyl-CoA hydratase/isomerase family.</text>
</comment>
<dbReference type="InterPro" id="IPR018376">
    <property type="entry name" value="Enoyl-CoA_hyd/isom_CS"/>
</dbReference>
<dbReference type="CDD" id="cd06558">
    <property type="entry name" value="crotonase-like"/>
    <property type="match status" value="1"/>
</dbReference>